<keyword evidence="3 8" id="KW-0349">Heme</keyword>
<evidence type="ECO:0000256" key="4">
    <source>
        <dbReference type="ARBA" id="ARBA00022723"/>
    </source>
</evidence>
<protein>
    <submittedName>
        <fullName evidence="9">Cytochrome P450</fullName>
    </submittedName>
</protein>
<comment type="cofactor">
    <cofactor evidence="1">
        <name>heme</name>
        <dbReference type="ChEBI" id="CHEBI:30413"/>
    </cofactor>
</comment>
<proteinExistence type="inferred from homology"/>
<dbReference type="SUPFAM" id="SSF48264">
    <property type="entry name" value="Cytochrome P450"/>
    <property type="match status" value="1"/>
</dbReference>
<dbReference type="GO" id="GO:0004497">
    <property type="term" value="F:monooxygenase activity"/>
    <property type="evidence" value="ECO:0007669"/>
    <property type="project" value="UniProtKB-KW"/>
</dbReference>
<dbReference type="PRINTS" id="PR00385">
    <property type="entry name" value="P450"/>
</dbReference>
<dbReference type="AlphaFoldDB" id="A0A6G9YAZ5"/>
<keyword evidence="4 8" id="KW-0479">Metal-binding</keyword>
<evidence type="ECO:0000256" key="6">
    <source>
        <dbReference type="ARBA" id="ARBA00023004"/>
    </source>
</evidence>
<evidence type="ECO:0000256" key="5">
    <source>
        <dbReference type="ARBA" id="ARBA00023002"/>
    </source>
</evidence>
<dbReference type="Gene3D" id="1.10.630.10">
    <property type="entry name" value="Cytochrome P450"/>
    <property type="match status" value="1"/>
</dbReference>
<evidence type="ECO:0000313" key="10">
    <source>
        <dbReference type="Proteomes" id="UP000503540"/>
    </source>
</evidence>
<keyword evidence="6 8" id="KW-0408">Iron</keyword>
<keyword evidence="7 8" id="KW-0503">Monooxygenase</keyword>
<keyword evidence="5 8" id="KW-0560">Oxidoreductase</keyword>
<organism evidence="9 10">
    <name type="scientific">Nocardia arthritidis</name>
    <dbReference type="NCBI Taxonomy" id="228602"/>
    <lineage>
        <taxon>Bacteria</taxon>
        <taxon>Bacillati</taxon>
        <taxon>Actinomycetota</taxon>
        <taxon>Actinomycetes</taxon>
        <taxon>Mycobacteriales</taxon>
        <taxon>Nocardiaceae</taxon>
        <taxon>Nocardia</taxon>
    </lineage>
</organism>
<comment type="similarity">
    <text evidence="2 8">Belongs to the cytochrome P450 family.</text>
</comment>
<dbReference type="PANTHER" id="PTHR46696">
    <property type="entry name" value="P450, PUTATIVE (EUROFUNG)-RELATED"/>
    <property type="match status" value="1"/>
</dbReference>
<dbReference type="InterPro" id="IPR017972">
    <property type="entry name" value="Cyt_P450_CS"/>
</dbReference>
<evidence type="ECO:0000256" key="3">
    <source>
        <dbReference type="ARBA" id="ARBA00022617"/>
    </source>
</evidence>
<sequence length="444" mass="49932">MNLRASHKGLMYEGSLLMRRRPAQDCEHVDIRCRVTGDSAMTTFDENQAVRGFPMRRRCPFAPSAEYAELREKGPLARVVLPSGQSAWVVTRYDEVQRVLAHPRISTDITRPGFPELTSDPDAERYQLFEGEFFNMDSPRHDFYRRMLIPEFSFKRIKALRAGIQTMIDELLDTMLSNGSRADLAEAFALPVASLGICQLLGIPYEDHKFFQSRVRTRKIEASEDMLAPVAELRAYTDAVISRAERDPGDDLIGRLVTQRVLTGEINHNEAVGMVLQLLIAAHETTSNMIMLGTLTLLRHPGQLAELRADPTLWPGAVEELLRYHSIADGPTFARIALADIEVGDQVIRAGDAVFALCASANHDERAFPRAGEFDIHRSAGNHLAFGYGVHQCIGQNLARAWLETSYETLFRRVPTLRLDAQVEDLSFKYDAAIFGLDEFPVVW</sequence>
<evidence type="ECO:0000256" key="1">
    <source>
        <dbReference type="ARBA" id="ARBA00001971"/>
    </source>
</evidence>
<dbReference type="FunFam" id="1.10.630.10:FF:000018">
    <property type="entry name" value="Cytochrome P450 monooxygenase"/>
    <property type="match status" value="1"/>
</dbReference>
<dbReference type="Pfam" id="PF00067">
    <property type="entry name" value="p450"/>
    <property type="match status" value="1"/>
</dbReference>
<dbReference type="InterPro" id="IPR001128">
    <property type="entry name" value="Cyt_P450"/>
</dbReference>
<dbReference type="PRINTS" id="PR00359">
    <property type="entry name" value="BP450"/>
</dbReference>
<dbReference type="EMBL" id="CP046172">
    <property type="protein sequence ID" value="QIS10435.1"/>
    <property type="molecule type" value="Genomic_DNA"/>
</dbReference>
<dbReference type="PROSITE" id="PS00086">
    <property type="entry name" value="CYTOCHROME_P450"/>
    <property type="match status" value="1"/>
</dbReference>
<evidence type="ECO:0000313" key="9">
    <source>
        <dbReference type="EMBL" id="QIS10435.1"/>
    </source>
</evidence>
<dbReference type="InterPro" id="IPR036396">
    <property type="entry name" value="Cyt_P450_sf"/>
</dbReference>
<dbReference type="PANTHER" id="PTHR46696:SF1">
    <property type="entry name" value="CYTOCHROME P450 YJIB-RELATED"/>
    <property type="match status" value="1"/>
</dbReference>
<dbReference type="GO" id="GO:0016705">
    <property type="term" value="F:oxidoreductase activity, acting on paired donors, with incorporation or reduction of molecular oxygen"/>
    <property type="evidence" value="ECO:0007669"/>
    <property type="project" value="InterPro"/>
</dbReference>
<keyword evidence="10" id="KW-1185">Reference proteome</keyword>
<accession>A0A6G9YAZ5</accession>
<dbReference type="KEGG" id="nah:F5544_12725"/>
<dbReference type="Proteomes" id="UP000503540">
    <property type="component" value="Chromosome"/>
</dbReference>
<reference evidence="9 10" key="1">
    <citation type="journal article" date="2019" name="ACS Chem. Biol.">
        <title>Identification and Mobilization of a Cryptic Antibiotic Biosynthesis Gene Locus from a Human-Pathogenic Nocardia Isolate.</title>
        <authorList>
            <person name="Herisse M."/>
            <person name="Ishida K."/>
            <person name="Porter J.L."/>
            <person name="Howden B."/>
            <person name="Hertweck C."/>
            <person name="Stinear T.P."/>
            <person name="Pidot S.J."/>
        </authorList>
    </citation>
    <scope>NUCLEOTIDE SEQUENCE [LARGE SCALE GENOMIC DNA]</scope>
    <source>
        <strain evidence="9 10">AUSMDU00012717</strain>
    </source>
</reference>
<name>A0A6G9YAZ5_9NOCA</name>
<gene>
    <name evidence="9" type="ORF">F5544_12725</name>
</gene>
<dbReference type="InterPro" id="IPR002397">
    <property type="entry name" value="Cyt_P450_B"/>
</dbReference>
<dbReference type="GO" id="GO:0020037">
    <property type="term" value="F:heme binding"/>
    <property type="evidence" value="ECO:0007669"/>
    <property type="project" value="InterPro"/>
</dbReference>
<evidence type="ECO:0000256" key="7">
    <source>
        <dbReference type="ARBA" id="ARBA00023033"/>
    </source>
</evidence>
<dbReference type="CDD" id="cd11030">
    <property type="entry name" value="CYP105-like"/>
    <property type="match status" value="1"/>
</dbReference>
<dbReference type="GO" id="GO:0005506">
    <property type="term" value="F:iron ion binding"/>
    <property type="evidence" value="ECO:0007669"/>
    <property type="project" value="InterPro"/>
</dbReference>
<evidence type="ECO:0000256" key="2">
    <source>
        <dbReference type="ARBA" id="ARBA00010617"/>
    </source>
</evidence>
<evidence type="ECO:0000256" key="8">
    <source>
        <dbReference type="RuleBase" id="RU000461"/>
    </source>
</evidence>